<evidence type="ECO:0000313" key="1">
    <source>
        <dbReference type="EMBL" id="KAF5865801.1"/>
    </source>
</evidence>
<sequence length="107" mass="12027">MHLVCTPVRFAAELLCHVSYEQKSAWDADDWLKTYWKSPEQGAATSVWGVVARGLEGTRGKYSNNCQIASPADPTKRHGPGYATWAYHPDGEANWAKTFELLQLEEE</sequence>
<comment type="caution">
    <text evidence="1">The sequence shown here is derived from an EMBL/GenBank/DDBJ whole genome shotgun (WGS) entry which is preliminary data.</text>
</comment>
<gene>
    <name evidence="1" type="ORF">ETB97_002314</name>
</gene>
<evidence type="ECO:0000313" key="2">
    <source>
        <dbReference type="Proteomes" id="UP000541154"/>
    </source>
</evidence>
<reference evidence="1 2" key="1">
    <citation type="submission" date="2019-04" db="EMBL/GenBank/DDBJ databases">
        <title>Aspergillus burnettii sp. nov., novel species from soil in southeast Queensland.</title>
        <authorList>
            <person name="Gilchrist C.L.M."/>
            <person name="Pitt J.I."/>
            <person name="Lange L."/>
            <person name="Lacey H.J."/>
            <person name="Vuong D."/>
            <person name="Midgley D.J."/>
            <person name="Greenfield P."/>
            <person name="Bradbury M."/>
            <person name="Lacey E."/>
            <person name="Busk P.K."/>
            <person name="Pilgaard B."/>
            <person name="Chooi Y.H."/>
            <person name="Piggott A.M."/>
        </authorList>
    </citation>
    <scope>NUCLEOTIDE SEQUENCE [LARGE SCALE GENOMIC DNA]</scope>
    <source>
        <strain evidence="1 2">FRR 5400</strain>
    </source>
</reference>
<protein>
    <submittedName>
        <fullName evidence="1">Uncharacterized protein</fullName>
    </submittedName>
</protein>
<keyword evidence="2" id="KW-1185">Reference proteome</keyword>
<dbReference type="Proteomes" id="UP000541154">
    <property type="component" value="Unassembled WGS sequence"/>
</dbReference>
<proteinExistence type="predicted"/>
<dbReference type="EMBL" id="SPNV01000015">
    <property type="protein sequence ID" value="KAF5865801.1"/>
    <property type="molecule type" value="Genomic_DNA"/>
</dbReference>
<dbReference type="AlphaFoldDB" id="A0A8H6EAV3"/>
<accession>A0A8H6EAV3</accession>
<organism evidence="1 2">
    <name type="scientific">Petromyces alliaceus</name>
    <name type="common">Aspergillus alliaceus</name>
    <dbReference type="NCBI Taxonomy" id="209559"/>
    <lineage>
        <taxon>Eukaryota</taxon>
        <taxon>Fungi</taxon>
        <taxon>Dikarya</taxon>
        <taxon>Ascomycota</taxon>
        <taxon>Pezizomycotina</taxon>
        <taxon>Eurotiomycetes</taxon>
        <taxon>Eurotiomycetidae</taxon>
        <taxon>Eurotiales</taxon>
        <taxon>Aspergillaceae</taxon>
        <taxon>Aspergillus</taxon>
        <taxon>Aspergillus subgen. Circumdati</taxon>
    </lineage>
</organism>
<name>A0A8H6EAV3_PETAA</name>